<name>A0A6V7VHR7_MELEN</name>
<evidence type="ECO:0000313" key="1">
    <source>
        <dbReference type="EMBL" id="CAD2174496.1"/>
    </source>
</evidence>
<organism evidence="1 2">
    <name type="scientific">Meloidogyne enterolobii</name>
    <name type="common">Root-knot nematode worm</name>
    <name type="synonym">Meloidogyne mayaguensis</name>
    <dbReference type="NCBI Taxonomy" id="390850"/>
    <lineage>
        <taxon>Eukaryota</taxon>
        <taxon>Metazoa</taxon>
        <taxon>Ecdysozoa</taxon>
        <taxon>Nematoda</taxon>
        <taxon>Chromadorea</taxon>
        <taxon>Rhabditida</taxon>
        <taxon>Tylenchina</taxon>
        <taxon>Tylenchomorpha</taxon>
        <taxon>Tylenchoidea</taxon>
        <taxon>Meloidogynidae</taxon>
        <taxon>Meloidogyninae</taxon>
        <taxon>Meloidogyne</taxon>
    </lineage>
</organism>
<accession>A0A6V7VHR7</accession>
<evidence type="ECO:0000313" key="2">
    <source>
        <dbReference type="Proteomes" id="UP000580250"/>
    </source>
</evidence>
<reference evidence="1 2" key="1">
    <citation type="submission" date="2020-08" db="EMBL/GenBank/DDBJ databases">
        <authorList>
            <person name="Koutsovoulos G."/>
            <person name="Danchin GJ E."/>
        </authorList>
    </citation>
    <scope>NUCLEOTIDE SEQUENCE [LARGE SCALE GENOMIC DNA]</scope>
</reference>
<protein>
    <submittedName>
        <fullName evidence="1">Uncharacterized protein</fullName>
    </submittedName>
</protein>
<dbReference type="EMBL" id="CAJEWN010000236">
    <property type="protein sequence ID" value="CAD2174496.1"/>
    <property type="molecule type" value="Genomic_DNA"/>
</dbReference>
<gene>
    <name evidence="1" type="ORF">MENT_LOCUS26158</name>
</gene>
<proteinExistence type="predicted"/>
<dbReference type="Proteomes" id="UP000580250">
    <property type="component" value="Unassembled WGS sequence"/>
</dbReference>
<comment type="caution">
    <text evidence="1">The sequence shown here is derived from an EMBL/GenBank/DDBJ whole genome shotgun (WGS) entry which is preliminary data.</text>
</comment>
<dbReference type="AlphaFoldDB" id="A0A6V7VHR7"/>
<sequence length="55" mass="6543">MRRIKRIERPISIFVFGVVWATIFAIEEKKGVERWGKRLTTTTDDDLSLILLFYI</sequence>